<dbReference type="EMBL" id="QUTF01024451">
    <property type="protein sequence ID" value="RHY84955.1"/>
    <property type="molecule type" value="Genomic_DNA"/>
</dbReference>
<dbReference type="Gene3D" id="3.40.50.1910">
    <property type="match status" value="1"/>
</dbReference>
<comment type="caution">
    <text evidence="1">The sequence shown here is derived from an EMBL/GenBank/DDBJ whole genome shotgun (WGS) entry which is preliminary data.</text>
</comment>
<organism evidence="1 2">
    <name type="scientific">Aphanomyces astaci</name>
    <name type="common">Crayfish plague agent</name>
    <dbReference type="NCBI Taxonomy" id="112090"/>
    <lineage>
        <taxon>Eukaryota</taxon>
        <taxon>Sar</taxon>
        <taxon>Stramenopiles</taxon>
        <taxon>Oomycota</taxon>
        <taxon>Saprolegniomycetes</taxon>
        <taxon>Saprolegniales</taxon>
        <taxon>Verrucalvaceae</taxon>
        <taxon>Aphanomyces</taxon>
    </lineage>
</organism>
<proteinExistence type="predicted"/>
<gene>
    <name evidence="1" type="ORF">DYB26_009184</name>
</gene>
<dbReference type="InterPro" id="IPR027482">
    <property type="entry name" value="Sec1-like_dom2"/>
</dbReference>
<dbReference type="InterPro" id="IPR036045">
    <property type="entry name" value="Sec1-like_sf"/>
</dbReference>
<evidence type="ECO:0008006" key="3">
    <source>
        <dbReference type="Google" id="ProtNLM"/>
    </source>
</evidence>
<dbReference type="SUPFAM" id="SSF56815">
    <property type="entry name" value="Sec1/munc18-like (SM) proteins"/>
    <property type="match status" value="1"/>
</dbReference>
<protein>
    <recommendedName>
        <fullName evidence="3">Sec1 family domain-containing protein 2</fullName>
    </recommendedName>
</protein>
<name>A0A3R6ZWD0_APHAT</name>
<dbReference type="Proteomes" id="UP000286510">
    <property type="component" value="Unassembled WGS sequence"/>
</dbReference>
<dbReference type="AlphaFoldDB" id="A0A3R6ZWD0"/>
<evidence type="ECO:0000313" key="1">
    <source>
        <dbReference type="EMBL" id="RHY84955.1"/>
    </source>
</evidence>
<accession>A0A3R6ZWD0</accession>
<sequence>LYKAIPGGHSGEQPSGLLARLMALLIDPSAPTIPKLQHVTDATEQLTRAGMDLLKSGLSVFGFGSAAPAHAPATSATAHCQLHDTIVIFVVGGITLHEVVHSTIAQVVKTRPDLRVLVGSTTVTSPGKLQQHVVWNHIGQQTTTT</sequence>
<feature type="non-terminal residue" evidence="1">
    <location>
        <position position="1"/>
    </location>
</feature>
<evidence type="ECO:0000313" key="2">
    <source>
        <dbReference type="Proteomes" id="UP000286510"/>
    </source>
</evidence>
<reference evidence="1 2" key="1">
    <citation type="submission" date="2018-08" db="EMBL/GenBank/DDBJ databases">
        <title>Aphanomyces genome sequencing and annotation.</title>
        <authorList>
            <person name="Minardi D."/>
            <person name="Oidtmann B."/>
            <person name="Van Der Giezen M."/>
            <person name="Studholme D.J."/>
        </authorList>
    </citation>
    <scope>NUCLEOTIDE SEQUENCE [LARGE SCALE GENOMIC DNA]</scope>
    <source>
        <strain evidence="1 2">FDL457</strain>
    </source>
</reference>